<gene>
    <name evidence="1" type="ORF">EYF80_060090</name>
</gene>
<protein>
    <submittedName>
        <fullName evidence="1">Uncharacterized protein</fullName>
    </submittedName>
</protein>
<evidence type="ECO:0000313" key="1">
    <source>
        <dbReference type="EMBL" id="TNN29761.1"/>
    </source>
</evidence>
<dbReference type="AlphaFoldDB" id="A0A4Z2EMG9"/>
<comment type="caution">
    <text evidence="1">The sequence shown here is derived from an EMBL/GenBank/DDBJ whole genome shotgun (WGS) entry which is preliminary data.</text>
</comment>
<reference evidence="1 2" key="1">
    <citation type="submission" date="2019-03" db="EMBL/GenBank/DDBJ databases">
        <title>First draft genome of Liparis tanakae, snailfish: a comprehensive survey of snailfish specific genes.</title>
        <authorList>
            <person name="Kim W."/>
            <person name="Song I."/>
            <person name="Jeong J.-H."/>
            <person name="Kim D."/>
            <person name="Kim S."/>
            <person name="Ryu S."/>
            <person name="Song J.Y."/>
            <person name="Lee S.K."/>
        </authorList>
    </citation>
    <scope>NUCLEOTIDE SEQUENCE [LARGE SCALE GENOMIC DNA]</scope>
    <source>
        <tissue evidence="1">Muscle</tissue>
    </source>
</reference>
<accession>A0A4Z2EMG9</accession>
<dbReference type="Proteomes" id="UP000314294">
    <property type="component" value="Unassembled WGS sequence"/>
</dbReference>
<dbReference type="EMBL" id="SRLO01005244">
    <property type="protein sequence ID" value="TNN29761.1"/>
    <property type="molecule type" value="Genomic_DNA"/>
</dbReference>
<sequence>MQDNDRRHTPPPKGLKPVLCMMEDDRPELEADDNTDVGDVERDEALCTRHRAKTALHVVLYVDPRKISGR</sequence>
<evidence type="ECO:0000313" key="2">
    <source>
        <dbReference type="Proteomes" id="UP000314294"/>
    </source>
</evidence>
<proteinExistence type="predicted"/>
<name>A0A4Z2EMG9_9TELE</name>
<organism evidence="1 2">
    <name type="scientific">Liparis tanakae</name>
    <name type="common">Tanaka's snailfish</name>
    <dbReference type="NCBI Taxonomy" id="230148"/>
    <lineage>
        <taxon>Eukaryota</taxon>
        <taxon>Metazoa</taxon>
        <taxon>Chordata</taxon>
        <taxon>Craniata</taxon>
        <taxon>Vertebrata</taxon>
        <taxon>Euteleostomi</taxon>
        <taxon>Actinopterygii</taxon>
        <taxon>Neopterygii</taxon>
        <taxon>Teleostei</taxon>
        <taxon>Neoteleostei</taxon>
        <taxon>Acanthomorphata</taxon>
        <taxon>Eupercaria</taxon>
        <taxon>Perciformes</taxon>
        <taxon>Cottioidei</taxon>
        <taxon>Cottales</taxon>
        <taxon>Liparidae</taxon>
        <taxon>Liparis</taxon>
    </lineage>
</organism>
<keyword evidence="2" id="KW-1185">Reference proteome</keyword>